<proteinExistence type="predicted"/>
<dbReference type="OrthoDB" id="7773830at2759"/>
<dbReference type="EMBL" id="GDHF01031814">
    <property type="protein sequence ID" value="JAI20500.1"/>
    <property type="molecule type" value="Transcribed_RNA"/>
</dbReference>
<dbReference type="AlphaFoldDB" id="A0A0K8U2D8"/>
<organism evidence="1">
    <name type="scientific">Bactrocera latifrons</name>
    <name type="common">Malaysian fruit fly</name>
    <name type="synonym">Chaetodacus latifrons</name>
    <dbReference type="NCBI Taxonomy" id="174628"/>
    <lineage>
        <taxon>Eukaryota</taxon>
        <taxon>Metazoa</taxon>
        <taxon>Ecdysozoa</taxon>
        <taxon>Arthropoda</taxon>
        <taxon>Hexapoda</taxon>
        <taxon>Insecta</taxon>
        <taxon>Pterygota</taxon>
        <taxon>Neoptera</taxon>
        <taxon>Endopterygota</taxon>
        <taxon>Diptera</taxon>
        <taxon>Brachycera</taxon>
        <taxon>Muscomorpha</taxon>
        <taxon>Tephritoidea</taxon>
        <taxon>Tephritidae</taxon>
        <taxon>Bactrocera</taxon>
        <taxon>Bactrocera</taxon>
    </lineage>
</organism>
<gene>
    <name evidence="1" type="ORF">c0_g1_i6</name>
    <name evidence="2" type="ORF">c0_g1_i7</name>
</gene>
<accession>A0A0K8U2D8</accession>
<name>A0A0K8U2D8_BACLA</name>
<dbReference type="EMBL" id="GDHF01026372">
    <property type="protein sequence ID" value="JAI25942.1"/>
    <property type="molecule type" value="Transcribed_RNA"/>
</dbReference>
<protein>
    <recommendedName>
        <fullName evidence="3">ZAD domain-containing protein</fullName>
    </recommendedName>
</protein>
<evidence type="ECO:0000313" key="2">
    <source>
        <dbReference type="EMBL" id="JAI25942.1"/>
    </source>
</evidence>
<evidence type="ECO:0008006" key="3">
    <source>
        <dbReference type="Google" id="ProtNLM"/>
    </source>
</evidence>
<reference evidence="1" key="1">
    <citation type="submission" date="2015-06" db="EMBL/GenBank/DDBJ databases">
        <authorList>
            <person name="Hoefler B.C."/>
            <person name="Straight P.D."/>
        </authorList>
    </citation>
    <scope>NUCLEOTIDE SEQUENCE</scope>
</reference>
<sequence length="222" mass="26158">MEGNKCRACLLEKDMADLCDWYLTMEIGDALTYLECFEMCTQLDIKSTNAKSPYVRDMHYLCQDCIQKMIISYRFIRKAQKSAHELCFLPKNKENLSNMRRNTFEYVYIQEALPSDEYISIPQKDQQNKIGNFPEENPLLKVDTVSGLPNEICTQTYKKQDAKIHLAKGKKVSRREKEGKLEVENNQFPCDYCKKLFPANKLQQHKSRYHRPKIFLCDICRK</sequence>
<evidence type="ECO:0000313" key="1">
    <source>
        <dbReference type="EMBL" id="JAI20500.1"/>
    </source>
</evidence>